<organism evidence="1 2">
    <name type="scientific">Marinomonas fungiae</name>
    <dbReference type="NCBI Taxonomy" id="1137284"/>
    <lineage>
        <taxon>Bacteria</taxon>
        <taxon>Pseudomonadati</taxon>
        <taxon>Pseudomonadota</taxon>
        <taxon>Gammaproteobacteria</taxon>
        <taxon>Oceanospirillales</taxon>
        <taxon>Oceanospirillaceae</taxon>
        <taxon>Marinomonas</taxon>
    </lineage>
</organism>
<evidence type="ECO:0000313" key="2">
    <source>
        <dbReference type="Proteomes" id="UP000182769"/>
    </source>
</evidence>
<dbReference type="EMBL" id="CYHG01000020">
    <property type="protein sequence ID" value="CUB06651.1"/>
    <property type="molecule type" value="Genomic_DNA"/>
</dbReference>
<reference evidence="2" key="1">
    <citation type="submission" date="2015-08" db="EMBL/GenBank/DDBJ databases">
        <authorList>
            <person name="Varghese N."/>
        </authorList>
    </citation>
    <scope>NUCLEOTIDE SEQUENCE [LARGE SCALE GENOMIC DNA]</scope>
    <source>
        <strain evidence="2">JCM 18476</strain>
    </source>
</reference>
<sequence>MAPRSWKKIQPNSLRHAMELCLEHARVKRNLSVDRIADNMGLASKWTLYKWLENGRMPAILIRPFEHACGIEFMTQYLATSGHKLVIAIPAGRKADSTDVNELQGTFSEAMGLLIRFYQGKSEAEETIGSLTKIMSDIAWHRENVSKTLTPELALFDDS</sequence>
<keyword evidence="2" id="KW-1185">Reference proteome</keyword>
<protein>
    <submittedName>
        <fullName evidence="1">Uncharacterized protein</fullName>
    </submittedName>
</protein>
<dbReference type="Proteomes" id="UP000182769">
    <property type="component" value="Unassembled WGS sequence"/>
</dbReference>
<dbReference type="OrthoDB" id="6288233at2"/>
<accession>A0A0K6IU62</accession>
<evidence type="ECO:0000313" key="1">
    <source>
        <dbReference type="EMBL" id="CUB06651.1"/>
    </source>
</evidence>
<proteinExistence type="predicted"/>
<dbReference type="STRING" id="1137284.GCA_001418205_03697"/>
<name>A0A0K6IU62_9GAMM</name>
<gene>
    <name evidence="1" type="ORF">Ga0061065_12030</name>
</gene>
<dbReference type="AlphaFoldDB" id="A0A0K6IU62"/>